<feature type="transmembrane region" description="Helical" evidence="1">
    <location>
        <begin position="6"/>
        <end position="27"/>
    </location>
</feature>
<accession>A0A0L8GKE3</accession>
<evidence type="ECO:0000313" key="2">
    <source>
        <dbReference type="EMBL" id="KOF77418.1"/>
    </source>
</evidence>
<dbReference type="EMBL" id="KQ421454">
    <property type="protein sequence ID" value="KOF77418.1"/>
    <property type="molecule type" value="Genomic_DNA"/>
</dbReference>
<evidence type="ECO:0000256" key="1">
    <source>
        <dbReference type="SAM" id="Phobius"/>
    </source>
</evidence>
<proteinExistence type="predicted"/>
<gene>
    <name evidence="2" type="ORF">OCBIM_22032123mg</name>
</gene>
<keyword evidence="1" id="KW-0812">Transmembrane</keyword>
<sequence>MKWQTLFVVLFSFSNLFLTEITIVTFLGNHNDRQRKHFLFSPVDHVILLSACFHLTWCHSISHLCSLPCYCDTYTLFTHTYTSKHN</sequence>
<dbReference type="AlphaFoldDB" id="A0A0L8GKE3"/>
<protein>
    <submittedName>
        <fullName evidence="2">Uncharacterized protein</fullName>
    </submittedName>
</protein>
<name>A0A0L8GKE3_OCTBM</name>
<keyword evidence="1" id="KW-1133">Transmembrane helix</keyword>
<organism evidence="2">
    <name type="scientific">Octopus bimaculoides</name>
    <name type="common">California two-spotted octopus</name>
    <dbReference type="NCBI Taxonomy" id="37653"/>
    <lineage>
        <taxon>Eukaryota</taxon>
        <taxon>Metazoa</taxon>
        <taxon>Spiralia</taxon>
        <taxon>Lophotrochozoa</taxon>
        <taxon>Mollusca</taxon>
        <taxon>Cephalopoda</taxon>
        <taxon>Coleoidea</taxon>
        <taxon>Octopodiformes</taxon>
        <taxon>Octopoda</taxon>
        <taxon>Incirrata</taxon>
        <taxon>Octopodidae</taxon>
        <taxon>Octopus</taxon>
    </lineage>
</organism>
<keyword evidence="1" id="KW-0472">Membrane</keyword>
<reference evidence="2" key="1">
    <citation type="submission" date="2015-07" db="EMBL/GenBank/DDBJ databases">
        <title>MeaNS - Measles Nucleotide Surveillance Program.</title>
        <authorList>
            <person name="Tran T."/>
            <person name="Druce J."/>
        </authorList>
    </citation>
    <scope>NUCLEOTIDE SEQUENCE</scope>
    <source>
        <strain evidence="2">UCB-OBI-ISO-001</strain>
        <tissue evidence="2">Gonad</tissue>
    </source>
</reference>